<evidence type="ECO:0000313" key="4">
    <source>
        <dbReference type="Proteomes" id="UP000646827"/>
    </source>
</evidence>
<organism evidence="3 4">
    <name type="scientific">Circinella minor</name>
    <dbReference type="NCBI Taxonomy" id="1195481"/>
    <lineage>
        <taxon>Eukaryota</taxon>
        <taxon>Fungi</taxon>
        <taxon>Fungi incertae sedis</taxon>
        <taxon>Mucoromycota</taxon>
        <taxon>Mucoromycotina</taxon>
        <taxon>Mucoromycetes</taxon>
        <taxon>Mucorales</taxon>
        <taxon>Lichtheimiaceae</taxon>
        <taxon>Circinella</taxon>
    </lineage>
</organism>
<evidence type="ECO:0000256" key="1">
    <source>
        <dbReference type="SAM" id="Coils"/>
    </source>
</evidence>
<feature type="compositionally biased region" description="Basic and acidic residues" evidence="2">
    <location>
        <begin position="669"/>
        <end position="678"/>
    </location>
</feature>
<gene>
    <name evidence="3" type="ORF">INT45_002489</name>
</gene>
<feature type="region of interest" description="Disordered" evidence="2">
    <location>
        <begin position="543"/>
        <end position="575"/>
    </location>
</feature>
<reference evidence="3 4" key="1">
    <citation type="submission" date="2020-12" db="EMBL/GenBank/DDBJ databases">
        <title>Metabolic potential, ecology and presence of endohyphal bacteria is reflected in genomic diversity of Mucoromycotina.</title>
        <authorList>
            <person name="Muszewska A."/>
            <person name="Okrasinska A."/>
            <person name="Steczkiewicz K."/>
            <person name="Drgas O."/>
            <person name="Orlowska M."/>
            <person name="Perlinska-Lenart U."/>
            <person name="Aleksandrzak-Piekarczyk T."/>
            <person name="Szatraj K."/>
            <person name="Zielenkiewicz U."/>
            <person name="Pilsyk S."/>
            <person name="Malc E."/>
            <person name="Mieczkowski P."/>
            <person name="Kruszewska J.S."/>
            <person name="Biernat P."/>
            <person name="Pawlowska J."/>
        </authorList>
    </citation>
    <scope>NUCLEOTIDE SEQUENCE [LARGE SCALE GENOMIC DNA]</scope>
    <source>
        <strain evidence="3 4">CBS 142.35</strain>
    </source>
</reference>
<dbReference type="AlphaFoldDB" id="A0A8H7SCL4"/>
<feature type="compositionally biased region" description="Basic residues" evidence="2">
    <location>
        <begin position="769"/>
        <end position="779"/>
    </location>
</feature>
<dbReference type="Proteomes" id="UP000646827">
    <property type="component" value="Unassembled WGS sequence"/>
</dbReference>
<feature type="coiled-coil region" evidence="1">
    <location>
        <begin position="329"/>
        <end position="442"/>
    </location>
</feature>
<keyword evidence="4" id="KW-1185">Reference proteome</keyword>
<comment type="caution">
    <text evidence="3">The sequence shown here is derived from an EMBL/GenBank/DDBJ whole genome shotgun (WGS) entry which is preliminary data.</text>
</comment>
<feature type="coiled-coil region" evidence="1">
    <location>
        <begin position="227"/>
        <end position="303"/>
    </location>
</feature>
<feature type="compositionally biased region" description="Polar residues" evidence="2">
    <location>
        <begin position="653"/>
        <end position="668"/>
    </location>
</feature>
<keyword evidence="1" id="KW-0175">Coiled coil</keyword>
<evidence type="ECO:0000313" key="3">
    <source>
        <dbReference type="EMBL" id="KAG2226023.1"/>
    </source>
</evidence>
<dbReference type="SUPFAM" id="SSF52540">
    <property type="entry name" value="P-loop containing nucleoside triphosphate hydrolases"/>
    <property type="match status" value="1"/>
</dbReference>
<feature type="compositionally biased region" description="Basic and acidic residues" evidence="2">
    <location>
        <begin position="729"/>
        <end position="745"/>
    </location>
</feature>
<name>A0A8H7SCL4_9FUNG</name>
<sequence length="803" mass="94149">MSTSGKDNYKERQKLRHQLLEYLDSRLDVINSLKASRSQDHIKMEFGHLGITDDCCYDLRTQRQFKNSQVLELGLDICMKRMESAKAIWEKGKVKFGSSFSSILTIRLSDNATFLGSVTIVDLLHPWSKPHRGSNNLFYSFDKLKNAVDQITENGFEGVISVESFVLTKLLGSYFCGLRKATIVMEFDQHPNKLMGDTLRALEFGQKLHNIRSTVQRNELDPRIHDYKEQLRQLQHVQEENKQLFNEKEQLQHEYQENNRTLKEKLEQTSNQLHTRDALIEEMKNQIQTLEKSSKAYEELRKKYIFEQVTTEYLDACSELDKVDTSFTINRYKVALLRLKDDKRLLQDKLEKLKSVLQQSHKIKDELKEDLITVQKEKRESENTMLKNHAQERNMYEERIRETVEMYKLLQETRDEEKNKLLQEHDEEKKKVLQEHDEEKQKMLEQHKERDEYYLKQVKKLEEYLDYATDTATKSAIESNTLKEDLAQLKQENQQMKQSQLKADREHGLLINKYQQEIDQYQKQIEMAESRINVWREKAKKAATKNNKKMPVTNIKDSEEEKQVPSIQQRVLPKRGATISKMVHAVEASFDNDEGNGITEPLKSNSASGLSKPRTKKTKQRKVEQETRSEDDEPVPSKQEKRETRMMTRSRQENVSSSINNQVPSYDTDTGKGEERYQGRRRKTTTPPPDDTQEKNNDENAGVDQSPVLEYEVDFEMPMVVLDGAPVDDEAKQETKVENEQREEQKEEEEEEERSLSPQNQKPIETAPPRKKRKLRGGFKRGFDYDEHLLSPLSKVNNALRES</sequence>
<protein>
    <submittedName>
        <fullName evidence="3">Uncharacterized protein</fullName>
    </submittedName>
</protein>
<feature type="region of interest" description="Disordered" evidence="2">
    <location>
        <begin position="590"/>
        <end position="803"/>
    </location>
</feature>
<proteinExistence type="predicted"/>
<accession>A0A8H7SCL4</accession>
<feature type="compositionally biased region" description="Basic and acidic residues" evidence="2">
    <location>
        <begin position="638"/>
        <end position="652"/>
    </location>
</feature>
<evidence type="ECO:0000256" key="2">
    <source>
        <dbReference type="SAM" id="MobiDB-lite"/>
    </source>
</evidence>
<dbReference type="EMBL" id="JAEPRB010000021">
    <property type="protein sequence ID" value="KAG2226023.1"/>
    <property type="molecule type" value="Genomic_DNA"/>
</dbReference>
<dbReference type="OrthoDB" id="2288305at2759"/>
<dbReference type="InterPro" id="IPR027417">
    <property type="entry name" value="P-loop_NTPase"/>
</dbReference>